<reference evidence="1" key="1">
    <citation type="submission" date="2025-08" db="UniProtKB">
        <authorList>
            <consortium name="Ensembl"/>
        </authorList>
    </citation>
    <scope>IDENTIFICATION</scope>
</reference>
<sequence length="150" mass="17405">MALWLFIVTATFSIGYPTPLSFRNFHIIRMEKEVKCVSDLKSLNLFAILPAAILKCHFILSIQLADSKFYTPRNVKDKCIKGVMECFSKELNTAKWECEDKNNRISEAPSIPDECTCESYPQTDFKDFLNEYKTWIQSETSVKQQVNQFL</sequence>
<evidence type="ECO:0008006" key="3">
    <source>
        <dbReference type="Google" id="ProtNLM"/>
    </source>
</evidence>
<reference evidence="1" key="2">
    <citation type="submission" date="2025-09" db="UniProtKB">
        <authorList>
            <consortium name="Ensembl"/>
        </authorList>
    </citation>
    <scope>IDENTIFICATION</scope>
</reference>
<evidence type="ECO:0000313" key="2">
    <source>
        <dbReference type="Proteomes" id="UP000694548"/>
    </source>
</evidence>
<dbReference type="Proteomes" id="UP000694548">
    <property type="component" value="Unassembled WGS sequence"/>
</dbReference>
<protein>
    <recommendedName>
        <fullName evidence="3">Interleukin</fullName>
    </recommendedName>
</protein>
<dbReference type="InterPro" id="IPR009079">
    <property type="entry name" value="4_helix_cytokine-like_core"/>
</dbReference>
<proteinExistence type="predicted"/>
<dbReference type="Ensembl" id="ENSNFUT00015033696.1">
    <property type="protein sequence ID" value="ENSNFUP00015032242.1"/>
    <property type="gene ID" value="ENSNFUG00015015790.1"/>
</dbReference>
<accession>A0A8C6NX06</accession>
<name>A0A8C6NX06_NOTFU</name>
<dbReference type="Gene3D" id="1.20.1250.70">
    <property type="entry name" value="Interleukin-15/Interleukin-21"/>
    <property type="match status" value="1"/>
</dbReference>
<keyword evidence="2" id="KW-1185">Reference proteome</keyword>
<dbReference type="SUPFAM" id="SSF47266">
    <property type="entry name" value="4-helical cytokines"/>
    <property type="match status" value="1"/>
</dbReference>
<evidence type="ECO:0000313" key="1">
    <source>
        <dbReference type="Ensembl" id="ENSNFUP00015032242.1"/>
    </source>
</evidence>
<dbReference type="AlphaFoldDB" id="A0A8C6NX06"/>
<organism evidence="1 2">
    <name type="scientific">Nothobranchius furzeri</name>
    <name type="common">Turquoise killifish</name>
    <dbReference type="NCBI Taxonomy" id="105023"/>
    <lineage>
        <taxon>Eukaryota</taxon>
        <taxon>Metazoa</taxon>
        <taxon>Chordata</taxon>
        <taxon>Craniata</taxon>
        <taxon>Vertebrata</taxon>
        <taxon>Euteleostomi</taxon>
        <taxon>Actinopterygii</taxon>
        <taxon>Neopterygii</taxon>
        <taxon>Teleostei</taxon>
        <taxon>Neoteleostei</taxon>
        <taxon>Acanthomorphata</taxon>
        <taxon>Ovalentaria</taxon>
        <taxon>Atherinomorphae</taxon>
        <taxon>Cyprinodontiformes</taxon>
        <taxon>Nothobranchiidae</taxon>
        <taxon>Nothobranchius</taxon>
    </lineage>
</organism>